<dbReference type="GO" id="GO:0005737">
    <property type="term" value="C:cytoplasm"/>
    <property type="evidence" value="ECO:0007669"/>
    <property type="project" value="UniProtKB-ARBA"/>
</dbReference>
<dbReference type="PANTHER" id="PTHR10724">
    <property type="entry name" value="30S RIBOSOMAL PROTEIN S1"/>
    <property type="match status" value="1"/>
</dbReference>
<dbReference type="GO" id="GO:0006412">
    <property type="term" value="P:translation"/>
    <property type="evidence" value="ECO:0007669"/>
    <property type="project" value="TreeGrafter"/>
</dbReference>
<dbReference type="AlphaFoldDB" id="A0A347ZSN5"/>
<dbReference type="GO" id="GO:0003729">
    <property type="term" value="F:mRNA binding"/>
    <property type="evidence" value="ECO:0007669"/>
    <property type="project" value="TreeGrafter"/>
</dbReference>
<reference evidence="6 7" key="1">
    <citation type="submission" date="2018-08" db="EMBL/GenBank/DDBJ databases">
        <title>Genomic Encyclopedia of Type Strains, Phase IV (KMG-IV): sequencing the most valuable type-strain genomes for metagenomic binning, comparative biology and taxonomic classification.</title>
        <authorList>
            <person name="Goeker M."/>
        </authorList>
    </citation>
    <scope>NUCLEOTIDE SEQUENCE [LARGE SCALE GENOMIC DNA]</scope>
    <source>
        <strain evidence="6 7">DSM 23923</strain>
    </source>
</reference>
<accession>A0A347ZSN5</accession>
<dbReference type="GO" id="GO:0003735">
    <property type="term" value="F:structural constituent of ribosome"/>
    <property type="evidence" value="ECO:0007669"/>
    <property type="project" value="TreeGrafter"/>
</dbReference>
<evidence type="ECO:0000256" key="2">
    <source>
        <dbReference type="ARBA" id="ARBA00022980"/>
    </source>
</evidence>
<evidence type="ECO:0000313" key="6">
    <source>
        <dbReference type="EMBL" id="REG11111.1"/>
    </source>
</evidence>
<keyword evidence="3" id="KW-0687">Ribonucleoprotein</keyword>
<evidence type="ECO:0000259" key="5">
    <source>
        <dbReference type="PROSITE" id="PS50126"/>
    </source>
</evidence>
<gene>
    <name evidence="6" type="ORF">DFR64_0985</name>
</gene>
<keyword evidence="7" id="KW-1185">Reference proteome</keyword>
<dbReference type="InterPro" id="IPR050437">
    <property type="entry name" value="Ribos_protein_bS1-like"/>
</dbReference>
<dbReference type="Proteomes" id="UP000256388">
    <property type="component" value="Unassembled WGS sequence"/>
</dbReference>
<dbReference type="SUPFAM" id="SSF50249">
    <property type="entry name" value="Nucleic acid-binding proteins"/>
    <property type="match status" value="2"/>
</dbReference>
<dbReference type="InterPro" id="IPR012340">
    <property type="entry name" value="NA-bd_OB-fold"/>
</dbReference>
<protein>
    <submittedName>
        <fullName evidence="6">S1 RNA binding family protein</fullName>
    </submittedName>
</protein>
<sequence>MTSDAITGITSIDQLERKMHLKGKVMKTTKAGAIVDIGVEKPALLHVSQITMEGEQPILRVEDSLKEGQEVDVYIRNIREDRIEVSMFKPLQLEWREIDKDMVLKGKVVELEKFGAFVDIGAERPGLVHISELTQGYVKNASEVVNIGDEVEVKVLDFNRRRKQIKLSMKALQPGLDEIEGVKITPAHTNRRKKKVSKKENEAEVAATPAENEPTFMEIAMREAMEKAGMEAPAVKGKQSGKRNKKKTSEQEDILSRTLNQRA</sequence>
<dbReference type="RefSeq" id="WP_116224253.1">
    <property type="nucleotide sequence ID" value="NZ_AP018437.1"/>
</dbReference>
<evidence type="ECO:0000313" key="7">
    <source>
        <dbReference type="Proteomes" id="UP000256388"/>
    </source>
</evidence>
<dbReference type="FunFam" id="2.40.50.140:FF:000051">
    <property type="entry name" value="RNA-binding transcriptional accessory protein"/>
    <property type="match status" value="1"/>
</dbReference>
<feature type="region of interest" description="Disordered" evidence="4">
    <location>
        <begin position="188"/>
        <end position="213"/>
    </location>
</feature>
<evidence type="ECO:0000256" key="4">
    <source>
        <dbReference type="SAM" id="MobiDB-lite"/>
    </source>
</evidence>
<dbReference type="SMART" id="SM00316">
    <property type="entry name" value="S1"/>
    <property type="match status" value="2"/>
</dbReference>
<dbReference type="Gene3D" id="2.40.50.140">
    <property type="entry name" value="Nucleic acid-binding proteins"/>
    <property type="match status" value="2"/>
</dbReference>
<evidence type="ECO:0000256" key="3">
    <source>
        <dbReference type="ARBA" id="ARBA00023274"/>
    </source>
</evidence>
<dbReference type="EMBL" id="QUMS01000001">
    <property type="protein sequence ID" value="REG11111.1"/>
    <property type="molecule type" value="Genomic_DNA"/>
</dbReference>
<dbReference type="PANTHER" id="PTHR10724:SF7">
    <property type="entry name" value="SMALL RIBOSOMAL SUBUNIT PROTEIN BS1C"/>
    <property type="match status" value="1"/>
</dbReference>
<feature type="domain" description="S1 motif" evidence="5">
    <location>
        <begin position="18"/>
        <end position="88"/>
    </location>
</feature>
<dbReference type="InterPro" id="IPR003029">
    <property type="entry name" value="S1_domain"/>
</dbReference>
<comment type="similarity">
    <text evidence="1">Belongs to the bacterial ribosomal protein bS1 family.</text>
</comment>
<comment type="caution">
    <text evidence="6">The sequence shown here is derived from an EMBL/GenBank/DDBJ whole genome shotgun (WGS) entry which is preliminary data.</text>
</comment>
<dbReference type="Pfam" id="PF00575">
    <property type="entry name" value="S1"/>
    <property type="match status" value="2"/>
</dbReference>
<feature type="region of interest" description="Disordered" evidence="4">
    <location>
        <begin position="227"/>
        <end position="263"/>
    </location>
</feature>
<feature type="domain" description="S1 motif" evidence="5">
    <location>
        <begin position="101"/>
        <end position="170"/>
    </location>
</feature>
<organism evidence="6 7">
    <name type="scientific">Pelolinea submarina</name>
    <dbReference type="NCBI Taxonomy" id="913107"/>
    <lineage>
        <taxon>Bacteria</taxon>
        <taxon>Bacillati</taxon>
        <taxon>Chloroflexota</taxon>
        <taxon>Anaerolineae</taxon>
        <taxon>Anaerolineales</taxon>
        <taxon>Anaerolineaceae</taxon>
        <taxon>Pelolinea</taxon>
    </lineage>
</organism>
<evidence type="ECO:0000256" key="1">
    <source>
        <dbReference type="ARBA" id="ARBA00006767"/>
    </source>
</evidence>
<dbReference type="PROSITE" id="PS50126">
    <property type="entry name" value="S1"/>
    <property type="match status" value="2"/>
</dbReference>
<proteinExistence type="inferred from homology"/>
<name>A0A347ZSN5_9CHLR</name>
<keyword evidence="2" id="KW-0689">Ribosomal protein</keyword>